<name>A0ABR2UZB4_9PEZI</name>
<gene>
    <name evidence="7" type="ORF">SUNI508_06797</name>
</gene>
<keyword evidence="5" id="KW-0804">Transcription</keyword>
<keyword evidence="2" id="KW-0862">Zinc</keyword>
<dbReference type="Proteomes" id="UP001408356">
    <property type="component" value="Unassembled WGS sequence"/>
</dbReference>
<reference evidence="7 8" key="1">
    <citation type="journal article" date="2024" name="J. Plant Pathol.">
        <title>Sequence and assembly of the genome of Seiridium unicorne, isolate CBS 538.82, causal agent of cypress canker disease.</title>
        <authorList>
            <person name="Scali E."/>
            <person name="Rocca G.D."/>
            <person name="Danti R."/>
            <person name="Garbelotto M."/>
            <person name="Barberini S."/>
            <person name="Baroncelli R."/>
            <person name="Emiliani G."/>
        </authorList>
    </citation>
    <scope>NUCLEOTIDE SEQUENCE [LARGE SCALE GENOMIC DNA]</scope>
    <source>
        <strain evidence="7 8">BM-138-508</strain>
    </source>
</reference>
<evidence type="ECO:0000256" key="2">
    <source>
        <dbReference type="ARBA" id="ARBA00022833"/>
    </source>
</evidence>
<proteinExistence type="predicted"/>
<organism evidence="7 8">
    <name type="scientific">Seiridium unicorne</name>
    <dbReference type="NCBI Taxonomy" id="138068"/>
    <lineage>
        <taxon>Eukaryota</taxon>
        <taxon>Fungi</taxon>
        <taxon>Dikarya</taxon>
        <taxon>Ascomycota</taxon>
        <taxon>Pezizomycotina</taxon>
        <taxon>Sordariomycetes</taxon>
        <taxon>Xylariomycetidae</taxon>
        <taxon>Amphisphaeriales</taxon>
        <taxon>Sporocadaceae</taxon>
        <taxon>Seiridium</taxon>
    </lineage>
</organism>
<evidence type="ECO:0000256" key="3">
    <source>
        <dbReference type="ARBA" id="ARBA00023015"/>
    </source>
</evidence>
<keyword evidence="8" id="KW-1185">Reference proteome</keyword>
<evidence type="ECO:0000256" key="6">
    <source>
        <dbReference type="ARBA" id="ARBA00023242"/>
    </source>
</evidence>
<comment type="caution">
    <text evidence="7">The sequence shown here is derived from an EMBL/GenBank/DDBJ whole genome shotgun (WGS) entry which is preliminary data.</text>
</comment>
<dbReference type="EMBL" id="JARVKF010000268">
    <property type="protein sequence ID" value="KAK9420038.1"/>
    <property type="molecule type" value="Genomic_DNA"/>
</dbReference>
<evidence type="ECO:0000256" key="4">
    <source>
        <dbReference type="ARBA" id="ARBA00023125"/>
    </source>
</evidence>
<evidence type="ECO:0008006" key="9">
    <source>
        <dbReference type="Google" id="ProtNLM"/>
    </source>
</evidence>
<keyword evidence="6" id="KW-0539">Nucleus</keyword>
<accession>A0ABR2UZB4</accession>
<sequence>MPKSLEQQPYIWLEQPYVPRHISSTSFEPQPRTSPAVLVKRVRNAKSLLSCAALLLSFTVQRSIFTFGPTAKHIALKQMARKGSRKCDGYAVAKPRSDLSWHRPRQLFPGISNSAEGRALQFFCEVAGPLLPGATDPYFWTHVVMQFSNFEPAVRHAVVAISSLYERHQSDQRPGVISSSDGFALQHYNAAIRELRTTENQPLVLLVCVLFICIEFLQSNKESAIIHCKHGINVLGQVTSTYPWTREHLVPIFRRLSLIPFFFAKRASDLPSLAGLDEPFSEVFDTFEEARTMIDVIMSRAMQLVRWGDEYRLGGLRHTSVSPNLLEEQELIGRLLDRWHASFTKFAVKMAVPASPVAQRIKLEQQYVQQMSTAFLSISYETGMIWRHIAFACNETEYDDYMDGYRRVVEQALAIAPASPDFVCMVPSRPKFIFEMGFTPLLYFVVVKCRDLETRLLALRFMQSLGVPRESLWDVNTTYALGRRIIEVEHGVTLDNRGHLLTPADFPGLPPEHLRVRGTWTEGGPSKERHIDGNKVVGKMIGFYLLNTDDSTYLQTEFLPDDLDAARLVGFNQTNVFALANFESATSSTPTSLTLAS</sequence>
<dbReference type="PANTHER" id="PTHR36206:SF16">
    <property type="entry name" value="TRANSCRIPTION FACTOR DOMAIN-CONTAINING PROTEIN-RELATED"/>
    <property type="match status" value="1"/>
</dbReference>
<evidence type="ECO:0000313" key="8">
    <source>
        <dbReference type="Proteomes" id="UP001408356"/>
    </source>
</evidence>
<keyword evidence="4" id="KW-0238">DNA-binding</keyword>
<evidence type="ECO:0000313" key="7">
    <source>
        <dbReference type="EMBL" id="KAK9420038.1"/>
    </source>
</evidence>
<evidence type="ECO:0000256" key="5">
    <source>
        <dbReference type="ARBA" id="ARBA00023163"/>
    </source>
</evidence>
<keyword evidence="3" id="KW-0805">Transcription regulation</keyword>
<evidence type="ECO:0000256" key="1">
    <source>
        <dbReference type="ARBA" id="ARBA00022723"/>
    </source>
</evidence>
<dbReference type="PANTHER" id="PTHR36206">
    <property type="entry name" value="ASPERCRYPTIN BIOSYNTHESIS CLUSTER-SPECIFIC TRANSCRIPTION REGULATOR ATNN-RELATED"/>
    <property type="match status" value="1"/>
</dbReference>
<protein>
    <recommendedName>
        <fullName evidence="9">C6 zinc finger domain protein</fullName>
    </recommendedName>
</protein>
<keyword evidence="1" id="KW-0479">Metal-binding</keyword>
<dbReference type="InterPro" id="IPR052360">
    <property type="entry name" value="Transcr_Regulatory_Proteins"/>
</dbReference>